<gene>
    <name evidence="1" type="ORF">MLIT_12940</name>
</gene>
<keyword evidence="2" id="KW-1185">Reference proteome</keyword>
<sequence length="60" mass="6477">MFWIAPIHTPSIPVRKSPKYFHVSESGPSGSAAAPQERRLFGFAEVGFAVIGSSLTRCSL</sequence>
<protein>
    <submittedName>
        <fullName evidence="1">Uncharacterized protein</fullName>
    </submittedName>
</protein>
<dbReference type="EMBL" id="AP022586">
    <property type="protein sequence ID" value="BBY15702.1"/>
    <property type="molecule type" value="Genomic_DNA"/>
</dbReference>
<proteinExistence type="predicted"/>
<reference evidence="1 2" key="1">
    <citation type="journal article" date="2019" name="Emerg. Microbes Infect.">
        <title>Comprehensive subspecies identification of 175 nontuberculous mycobacteria species based on 7547 genomic profiles.</title>
        <authorList>
            <person name="Matsumoto Y."/>
            <person name="Kinjo T."/>
            <person name="Motooka D."/>
            <person name="Nabeya D."/>
            <person name="Jung N."/>
            <person name="Uechi K."/>
            <person name="Horii T."/>
            <person name="Iida T."/>
            <person name="Fujita J."/>
            <person name="Nakamura S."/>
        </authorList>
    </citation>
    <scope>NUCLEOTIDE SEQUENCE [LARGE SCALE GENOMIC DNA]</scope>
    <source>
        <strain evidence="1 2">JCM 17423</strain>
    </source>
</reference>
<evidence type="ECO:0000313" key="1">
    <source>
        <dbReference type="EMBL" id="BBY15702.1"/>
    </source>
</evidence>
<dbReference type="Proteomes" id="UP000466607">
    <property type="component" value="Chromosome"/>
</dbReference>
<dbReference type="AlphaFoldDB" id="A0AAD1MTX1"/>
<evidence type="ECO:0000313" key="2">
    <source>
        <dbReference type="Proteomes" id="UP000466607"/>
    </source>
</evidence>
<accession>A0AAD1MTX1</accession>
<organism evidence="1 2">
    <name type="scientific">Mycolicibacterium litorale</name>
    <dbReference type="NCBI Taxonomy" id="758802"/>
    <lineage>
        <taxon>Bacteria</taxon>
        <taxon>Bacillati</taxon>
        <taxon>Actinomycetota</taxon>
        <taxon>Actinomycetes</taxon>
        <taxon>Mycobacteriales</taxon>
        <taxon>Mycobacteriaceae</taxon>
        <taxon>Mycolicibacterium</taxon>
    </lineage>
</organism>
<name>A0AAD1MTX1_9MYCO</name>